<dbReference type="InterPro" id="IPR000515">
    <property type="entry name" value="MetI-like"/>
</dbReference>
<keyword evidence="5 7" id="KW-1133">Transmembrane helix</keyword>
<comment type="similarity">
    <text evidence="7">Belongs to the binding-protein-dependent transport system permease family.</text>
</comment>
<evidence type="ECO:0000259" key="9">
    <source>
        <dbReference type="PROSITE" id="PS50928"/>
    </source>
</evidence>
<proteinExistence type="inferred from homology"/>
<protein>
    <submittedName>
        <fullName evidence="10">Peptide/nickel transport system permease protein</fullName>
    </submittedName>
</protein>
<dbReference type="CDD" id="cd06261">
    <property type="entry name" value="TM_PBP2"/>
    <property type="match status" value="1"/>
</dbReference>
<keyword evidence="3" id="KW-1003">Cell membrane</keyword>
<dbReference type="Proteomes" id="UP000198741">
    <property type="component" value="Chromosome I"/>
</dbReference>
<dbReference type="PANTHER" id="PTHR43163">
    <property type="entry name" value="DIPEPTIDE TRANSPORT SYSTEM PERMEASE PROTEIN DPPB-RELATED"/>
    <property type="match status" value="1"/>
</dbReference>
<evidence type="ECO:0000313" key="11">
    <source>
        <dbReference type="Proteomes" id="UP000198741"/>
    </source>
</evidence>
<feature type="transmembrane region" description="Helical" evidence="7">
    <location>
        <begin position="206"/>
        <end position="224"/>
    </location>
</feature>
<dbReference type="RefSeq" id="WP_090482497.1">
    <property type="nucleotide sequence ID" value="NZ_LT629710.1"/>
</dbReference>
<dbReference type="GO" id="GO:0071916">
    <property type="term" value="F:dipeptide transmembrane transporter activity"/>
    <property type="evidence" value="ECO:0007669"/>
    <property type="project" value="TreeGrafter"/>
</dbReference>
<evidence type="ECO:0000256" key="4">
    <source>
        <dbReference type="ARBA" id="ARBA00022692"/>
    </source>
</evidence>
<feature type="transmembrane region" description="Helical" evidence="7">
    <location>
        <begin position="166"/>
        <end position="194"/>
    </location>
</feature>
<feature type="domain" description="ABC transmembrane type-1" evidence="9">
    <location>
        <begin position="127"/>
        <end position="332"/>
    </location>
</feature>
<dbReference type="SUPFAM" id="SSF161098">
    <property type="entry name" value="MetI-like"/>
    <property type="match status" value="1"/>
</dbReference>
<dbReference type="Pfam" id="PF00528">
    <property type="entry name" value="BPD_transp_1"/>
    <property type="match status" value="1"/>
</dbReference>
<keyword evidence="6 7" id="KW-0472">Membrane</keyword>
<evidence type="ECO:0000256" key="1">
    <source>
        <dbReference type="ARBA" id="ARBA00004651"/>
    </source>
</evidence>
<reference evidence="10 11" key="1">
    <citation type="submission" date="2016-10" db="EMBL/GenBank/DDBJ databases">
        <authorList>
            <person name="de Groot N.N."/>
        </authorList>
    </citation>
    <scope>NUCLEOTIDE SEQUENCE [LARGE SCALE GENOMIC DNA]</scope>
    <source>
        <strain evidence="11">P4-7,KCTC 19426,CECT 7604</strain>
    </source>
</reference>
<evidence type="ECO:0000256" key="6">
    <source>
        <dbReference type="ARBA" id="ARBA00023136"/>
    </source>
</evidence>
<feature type="transmembrane region" description="Helical" evidence="7">
    <location>
        <begin position="313"/>
        <end position="335"/>
    </location>
</feature>
<dbReference type="PANTHER" id="PTHR43163:SF6">
    <property type="entry name" value="DIPEPTIDE TRANSPORT SYSTEM PERMEASE PROTEIN DPPB-RELATED"/>
    <property type="match status" value="1"/>
</dbReference>
<feature type="transmembrane region" description="Helical" evidence="7">
    <location>
        <begin position="41"/>
        <end position="62"/>
    </location>
</feature>
<feature type="transmembrane region" description="Helical" evidence="7">
    <location>
        <begin position="263"/>
        <end position="285"/>
    </location>
</feature>
<keyword evidence="11" id="KW-1185">Reference proteome</keyword>
<evidence type="ECO:0000256" key="7">
    <source>
        <dbReference type="RuleBase" id="RU363032"/>
    </source>
</evidence>
<dbReference type="GO" id="GO:0005886">
    <property type="term" value="C:plasma membrane"/>
    <property type="evidence" value="ECO:0007669"/>
    <property type="project" value="UniProtKB-SubCell"/>
</dbReference>
<keyword evidence="2 7" id="KW-0813">Transport</keyword>
<organism evidence="10 11">
    <name type="scientific">Nakamurella panacisegetis</name>
    <dbReference type="NCBI Taxonomy" id="1090615"/>
    <lineage>
        <taxon>Bacteria</taxon>
        <taxon>Bacillati</taxon>
        <taxon>Actinomycetota</taxon>
        <taxon>Actinomycetes</taxon>
        <taxon>Nakamurellales</taxon>
        <taxon>Nakamurellaceae</taxon>
        <taxon>Nakamurella</taxon>
    </lineage>
</organism>
<evidence type="ECO:0000256" key="8">
    <source>
        <dbReference type="SAM" id="MobiDB-lite"/>
    </source>
</evidence>
<dbReference type="Gene3D" id="1.10.3720.10">
    <property type="entry name" value="MetI-like"/>
    <property type="match status" value="1"/>
</dbReference>
<dbReference type="Pfam" id="PF19300">
    <property type="entry name" value="BPD_transp_1_N"/>
    <property type="match status" value="1"/>
</dbReference>
<name>A0A1H0R9D5_9ACTN</name>
<sequence length="344" mass="36586">MSTEIVLTPDGGAGSPVPPGSAVRRRARPLNRWAIFLGRRVIRLAVSLLVLITATFLMIHLIPGDPVQAALGDQATPALVALRRHDLGLDRPLLSQYLHYLGGVLTGHLGNSIVSDSSVAQILGERFPNTLKLAVPAFLIVILLSMPIGLLTAVRTRGGRGRTTRALFVNITGLLNSIPDYVLATVLSVLFVVTMKIFPASGDVGASSYVLPVIALVVGPAASLSRIVRVEALKVLDTEYVRAAKSRRLPTALRYFRHVLPNMMTASLTFGTLILSGLIAGTVLVENVFAWPGVGTVIAQAVVQKDFPLVQGVLLVLGGTVLVLNTVVDLLLGVLDPRSRVGEM</sequence>
<dbReference type="InterPro" id="IPR045621">
    <property type="entry name" value="BPD_transp_1_N"/>
</dbReference>
<evidence type="ECO:0000256" key="5">
    <source>
        <dbReference type="ARBA" id="ARBA00022989"/>
    </source>
</evidence>
<dbReference type="PROSITE" id="PS50928">
    <property type="entry name" value="ABC_TM1"/>
    <property type="match status" value="1"/>
</dbReference>
<accession>A0A1H0R9D5</accession>
<dbReference type="InterPro" id="IPR035906">
    <property type="entry name" value="MetI-like_sf"/>
</dbReference>
<dbReference type="STRING" id="1090615.SAMN04515671_3457"/>
<feature type="transmembrane region" description="Helical" evidence="7">
    <location>
        <begin position="133"/>
        <end position="154"/>
    </location>
</feature>
<dbReference type="OrthoDB" id="4695618at2"/>
<comment type="subcellular location">
    <subcellularLocation>
        <location evidence="1 7">Cell membrane</location>
        <topology evidence="1 7">Multi-pass membrane protein</topology>
    </subcellularLocation>
</comment>
<dbReference type="EMBL" id="LT629710">
    <property type="protein sequence ID" value="SDP26081.1"/>
    <property type="molecule type" value="Genomic_DNA"/>
</dbReference>
<feature type="region of interest" description="Disordered" evidence="8">
    <location>
        <begin position="1"/>
        <end position="21"/>
    </location>
</feature>
<keyword evidence="4 7" id="KW-0812">Transmembrane</keyword>
<gene>
    <name evidence="10" type="ORF">SAMN04515671_3457</name>
</gene>
<evidence type="ECO:0000256" key="3">
    <source>
        <dbReference type="ARBA" id="ARBA00022475"/>
    </source>
</evidence>
<evidence type="ECO:0000256" key="2">
    <source>
        <dbReference type="ARBA" id="ARBA00022448"/>
    </source>
</evidence>
<evidence type="ECO:0000313" key="10">
    <source>
        <dbReference type="EMBL" id="SDP26081.1"/>
    </source>
</evidence>
<dbReference type="AlphaFoldDB" id="A0A1H0R9D5"/>